<protein>
    <submittedName>
        <fullName evidence="1">Uncharacterized protein</fullName>
    </submittedName>
</protein>
<comment type="caution">
    <text evidence="1">The sequence shown here is derived from an EMBL/GenBank/DDBJ whole genome shotgun (WGS) entry which is preliminary data.</text>
</comment>
<dbReference type="AlphaFoldDB" id="A0A1V4D8S8"/>
<sequence length="243" mass="25934">MSGRTRHLLDGELSIVGHMPQGPPLGVATVVPDFTFDRHGKHRRGSVFARALRDEGIAAYGFDAEGSGLAGASAEWSPKPWEAMTSQVCRARAAVAGQHPQDTRHVLIGIGIGGVTTVLSAVHTPPTAMVLIGSDLVQRVRFVVTGLAGVRGGEQLLPSRVFRDRERLAPRDRLAELNIPVLCVHGGRDPRFRLADNDLSDYGAQVISVSDVADPLQSHSSTALTARTVRKWMAEAGAIPSDS</sequence>
<gene>
    <name evidence="1" type="ORF">VT50_0210055</name>
</gene>
<dbReference type="InterPro" id="IPR029058">
    <property type="entry name" value="AB_hydrolase_fold"/>
</dbReference>
<name>A0A1V4D8S8_9ACTN</name>
<accession>A0A1V4D8S8</accession>
<organism evidence="1 2">
    <name type="scientific">Streptomyces antioxidans</name>
    <dbReference type="NCBI Taxonomy" id="1507734"/>
    <lineage>
        <taxon>Bacteria</taxon>
        <taxon>Bacillati</taxon>
        <taxon>Actinomycetota</taxon>
        <taxon>Actinomycetes</taxon>
        <taxon>Kitasatosporales</taxon>
        <taxon>Streptomycetaceae</taxon>
        <taxon>Streptomyces</taxon>
    </lineage>
</organism>
<dbReference type="Proteomes" id="UP000033615">
    <property type="component" value="Unassembled WGS sequence"/>
</dbReference>
<dbReference type="SUPFAM" id="SSF53474">
    <property type="entry name" value="alpha/beta-Hydrolases"/>
    <property type="match status" value="1"/>
</dbReference>
<keyword evidence="2" id="KW-1185">Reference proteome</keyword>
<dbReference type="Gene3D" id="3.40.50.1820">
    <property type="entry name" value="alpha/beta hydrolase"/>
    <property type="match status" value="1"/>
</dbReference>
<evidence type="ECO:0000313" key="2">
    <source>
        <dbReference type="Proteomes" id="UP000033615"/>
    </source>
</evidence>
<reference evidence="1" key="1">
    <citation type="submission" date="2016-12" db="EMBL/GenBank/DDBJ databases">
        <title>Genome sequence of Streptomyces antioxidans MUSC 164.</title>
        <authorList>
            <person name="Lee L.-H."/>
            <person name="Ser H.-L."/>
        </authorList>
    </citation>
    <scope>NUCLEOTIDE SEQUENCE [LARGE SCALE GENOMIC DNA]</scope>
    <source>
        <strain evidence="1">MUSC 164</strain>
    </source>
</reference>
<dbReference type="EMBL" id="LAKD02000024">
    <property type="protein sequence ID" value="OPF81405.1"/>
    <property type="molecule type" value="Genomic_DNA"/>
</dbReference>
<evidence type="ECO:0000313" key="1">
    <source>
        <dbReference type="EMBL" id="OPF81405.1"/>
    </source>
</evidence>
<proteinExistence type="predicted"/>